<evidence type="ECO:0000313" key="5">
    <source>
        <dbReference type="Proteomes" id="UP000265100"/>
    </source>
</evidence>
<reference evidence="4" key="3">
    <citation type="submission" date="2025-09" db="UniProtKB">
        <authorList>
            <consortium name="Ensembl"/>
        </authorList>
    </citation>
    <scope>IDENTIFICATION</scope>
</reference>
<dbReference type="SUPFAM" id="SSF54060">
    <property type="entry name" value="His-Me finger endonucleases"/>
    <property type="match status" value="1"/>
</dbReference>
<dbReference type="Proteomes" id="UP000265100">
    <property type="component" value="Chromosome 19"/>
</dbReference>
<feature type="domain" description="ENPP1-3/EXOG-like endonuclease/phosphodiesterase" evidence="2">
    <location>
        <begin position="54"/>
        <end position="272"/>
    </location>
</feature>
<accession>A0AAX7V6P3</accession>
<dbReference type="GeneTree" id="ENSGT01030000234592"/>
<reference evidence="4" key="1">
    <citation type="submission" date="2018-05" db="EMBL/GenBank/DDBJ databases">
        <authorList>
            <person name="Datahose"/>
        </authorList>
    </citation>
    <scope>NUCLEOTIDE SEQUENCE</scope>
</reference>
<dbReference type="InterPro" id="IPR001604">
    <property type="entry name" value="Endo_G_ENPP1-like_dom"/>
</dbReference>
<dbReference type="GO" id="GO:0046872">
    <property type="term" value="F:metal ion binding"/>
    <property type="evidence" value="ECO:0007669"/>
    <property type="project" value="InterPro"/>
</dbReference>
<dbReference type="SMART" id="SM00892">
    <property type="entry name" value="Endonuclease_NS"/>
    <property type="match status" value="1"/>
</dbReference>
<dbReference type="SMART" id="SM00477">
    <property type="entry name" value="NUC"/>
    <property type="match status" value="1"/>
</dbReference>
<keyword evidence="5" id="KW-1185">Reference proteome</keyword>
<feature type="chain" id="PRO_5044333582" evidence="1">
    <location>
        <begin position="19"/>
        <end position="297"/>
    </location>
</feature>
<dbReference type="GO" id="GO:0003676">
    <property type="term" value="F:nucleic acid binding"/>
    <property type="evidence" value="ECO:0007669"/>
    <property type="project" value="InterPro"/>
</dbReference>
<evidence type="ECO:0000259" key="3">
    <source>
        <dbReference type="SMART" id="SM00892"/>
    </source>
</evidence>
<dbReference type="Gene3D" id="3.40.570.10">
    <property type="entry name" value="Extracellular Endonuclease, subunit A"/>
    <property type="match status" value="1"/>
</dbReference>
<dbReference type="Ensembl" id="ENSACLT00000052845.1">
    <property type="protein sequence ID" value="ENSACLP00000076712.1"/>
    <property type="gene ID" value="ENSACLG00000031632.1"/>
</dbReference>
<dbReference type="PANTHER" id="PTHR21472">
    <property type="entry name" value="ENDONUCLEASE DOMAIN-CONTAINING 1 PROTEIN ENDOD1"/>
    <property type="match status" value="1"/>
</dbReference>
<dbReference type="GO" id="GO:0016787">
    <property type="term" value="F:hydrolase activity"/>
    <property type="evidence" value="ECO:0007669"/>
    <property type="project" value="InterPro"/>
</dbReference>
<dbReference type="InterPro" id="IPR020821">
    <property type="entry name" value="ENPP1-3/EXOG-like_nuc-like"/>
</dbReference>
<dbReference type="PANTHER" id="PTHR21472:SF26">
    <property type="entry name" value="ENDONUCLEASE DOMAIN CONTAINING 1"/>
    <property type="match status" value="1"/>
</dbReference>
<reference evidence="4" key="2">
    <citation type="submission" date="2025-08" db="UniProtKB">
        <authorList>
            <consortium name="Ensembl"/>
        </authorList>
    </citation>
    <scope>IDENTIFICATION</scope>
</reference>
<proteinExistence type="predicted"/>
<dbReference type="InterPro" id="IPR044929">
    <property type="entry name" value="DNA/RNA_non-sp_Endonuclease_sf"/>
</dbReference>
<dbReference type="AlphaFoldDB" id="A0AAX7V6P3"/>
<dbReference type="Pfam" id="PF01223">
    <property type="entry name" value="Endonuclease_NS"/>
    <property type="match status" value="1"/>
</dbReference>
<sequence>MQSSVTVCLLLLVFPVNAHFVENFEDCMEYFYKGHVPEWTPNDHVHICQKFKNCYHFATLYDTTNRIPVYSAYIVEDGKSSDHDWMVEPQLVNKKFEKKMMTQDSLIYKHPTLDPIDPKDIGKMQATDDDYKQLTKQYKDQYNHGHLNPSSHHAGDASKATMTLTNIVPQKQKLNEKRWSRHEAKLKGWAKNYSVYVLVGAIPSKGKDNWITRDNQPRVNIPEYMWVAYCYCDKTSQSCKSGGATAENTENKIEDKYTLSQLQAFLEKHNQTVKGQLFDNDCYVEQAAGASAAAGNP</sequence>
<dbReference type="InterPro" id="IPR039015">
    <property type="entry name" value="ENDOD1"/>
</dbReference>
<feature type="signal peptide" evidence="1">
    <location>
        <begin position="1"/>
        <end position="18"/>
    </location>
</feature>
<organism evidence="4 5">
    <name type="scientific">Astatotilapia calliptera</name>
    <name type="common">Eastern happy</name>
    <name type="synonym">Chromis callipterus</name>
    <dbReference type="NCBI Taxonomy" id="8154"/>
    <lineage>
        <taxon>Eukaryota</taxon>
        <taxon>Metazoa</taxon>
        <taxon>Chordata</taxon>
        <taxon>Craniata</taxon>
        <taxon>Vertebrata</taxon>
        <taxon>Euteleostomi</taxon>
        <taxon>Actinopterygii</taxon>
        <taxon>Neopterygii</taxon>
        <taxon>Teleostei</taxon>
        <taxon>Neoteleostei</taxon>
        <taxon>Acanthomorphata</taxon>
        <taxon>Ovalentaria</taxon>
        <taxon>Cichlomorphae</taxon>
        <taxon>Cichliformes</taxon>
        <taxon>Cichlidae</taxon>
        <taxon>African cichlids</taxon>
        <taxon>Pseudocrenilabrinae</taxon>
        <taxon>Haplochromini</taxon>
        <taxon>Astatotilapia</taxon>
    </lineage>
</organism>
<evidence type="ECO:0000256" key="1">
    <source>
        <dbReference type="SAM" id="SignalP"/>
    </source>
</evidence>
<name>A0AAX7V6P3_ASTCA</name>
<evidence type="ECO:0000313" key="4">
    <source>
        <dbReference type="Ensembl" id="ENSACLP00000076712.1"/>
    </source>
</evidence>
<feature type="domain" description="DNA/RNA non-specific endonuclease/pyrophosphatase/phosphodiesterase" evidence="3">
    <location>
        <begin position="53"/>
        <end position="286"/>
    </location>
</feature>
<dbReference type="InterPro" id="IPR044925">
    <property type="entry name" value="His-Me_finger_sf"/>
</dbReference>
<protein>
    <submittedName>
        <fullName evidence="4">Uncharacterized protein</fullName>
    </submittedName>
</protein>
<evidence type="ECO:0000259" key="2">
    <source>
        <dbReference type="SMART" id="SM00477"/>
    </source>
</evidence>
<keyword evidence="1" id="KW-0732">Signal</keyword>